<reference evidence="7" key="1">
    <citation type="submission" date="2025-08" db="UniProtKB">
        <authorList>
            <consortium name="RefSeq"/>
        </authorList>
    </citation>
    <scope>IDENTIFICATION</scope>
    <source>
        <strain evidence="7">15085-1641.00</strain>
        <tissue evidence="7">Whole body</tissue>
    </source>
</reference>
<dbReference type="Pfam" id="PF12796">
    <property type="entry name" value="Ank_2"/>
    <property type="match status" value="2"/>
</dbReference>
<evidence type="ECO:0000313" key="6">
    <source>
        <dbReference type="Proteomes" id="UP000504633"/>
    </source>
</evidence>
<organism evidence="6 7">
    <name type="scientific">Drosophila hydei</name>
    <name type="common">Fruit fly</name>
    <dbReference type="NCBI Taxonomy" id="7224"/>
    <lineage>
        <taxon>Eukaryota</taxon>
        <taxon>Metazoa</taxon>
        <taxon>Ecdysozoa</taxon>
        <taxon>Arthropoda</taxon>
        <taxon>Hexapoda</taxon>
        <taxon>Insecta</taxon>
        <taxon>Pterygota</taxon>
        <taxon>Neoptera</taxon>
        <taxon>Endopterygota</taxon>
        <taxon>Diptera</taxon>
        <taxon>Brachycera</taxon>
        <taxon>Muscomorpha</taxon>
        <taxon>Ephydroidea</taxon>
        <taxon>Drosophilidae</taxon>
        <taxon>Drosophila</taxon>
    </lineage>
</organism>
<sequence length="596" mass="65903">MANQSCRCKHKKESRVLVINTGGCIGMIRQADGSLKSIKDELIKRLREDSSCHDKRYNLAFERGEDSPLVLPPIHGAEFRVIYDILEFSPLMNSCSLQTDDWEHIANEVGDKYERYEGFVILHGRDTLTFTASALAFILENLSKPVVLTASQLPIVEMRTDGRDNFISSLLIAGNYDVPEVMVFFGHKLLRGCRSTKRASNSFHAFDSPNFPALGISGVNIDIDQKHILRPSDTDSFSVFTGMERNVGLLRLYPGITVEIMQAVFNDPIKGVVLQTYGVGNIPTKDTSFLEVISDAVQRGVLVVNMTQCSVGKVLPESLSSSWMDVGVISASDMTQEAALTKLSYVLGKKEWDAESKKEMMARNLRGEMSVSKLSVSTEVDLIEGVARGLNVSSNKKRDEMCSTFFPALVEAAVREDNSQKLTSLKQYGANLSDTNTEGRTALHLACFLGKVSCVRTLLDEGCPVDLTDRFNRTPLHEAIDTDNHQIIKILQKRGAKLTENPLDLAEQLRPLAEHGNIERLESYRLACADLEVSDGSGRTPLHHASQLGQIKVVKYLLPFYRNPSAKDNVGLCAIQYAKAGNYSSIVALLSADKKC</sequence>
<feature type="repeat" description="ANK" evidence="3">
    <location>
        <begin position="471"/>
        <end position="503"/>
    </location>
</feature>
<dbReference type="PROSITE" id="PS50297">
    <property type="entry name" value="ANK_REP_REGION"/>
    <property type="match status" value="3"/>
</dbReference>
<feature type="domain" description="L-asparaginase N-terminal" evidence="4">
    <location>
        <begin position="15"/>
        <end position="226"/>
    </location>
</feature>
<evidence type="ECO:0000256" key="3">
    <source>
        <dbReference type="PROSITE-ProRule" id="PRU00023"/>
    </source>
</evidence>
<dbReference type="AlphaFoldDB" id="A0A6J1MG24"/>
<dbReference type="Gene3D" id="3.40.50.40">
    <property type="match status" value="1"/>
</dbReference>
<dbReference type="SMART" id="SM00870">
    <property type="entry name" value="Asparaginase"/>
    <property type="match status" value="1"/>
</dbReference>
<dbReference type="Proteomes" id="UP000504633">
    <property type="component" value="Unplaced"/>
</dbReference>
<dbReference type="Gene3D" id="3.40.50.1170">
    <property type="entry name" value="L-asparaginase, N-terminal domain"/>
    <property type="match status" value="1"/>
</dbReference>
<dbReference type="PROSITE" id="PS50088">
    <property type="entry name" value="ANK_REPEAT"/>
    <property type="match status" value="3"/>
</dbReference>
<dbReference type="KEGG" id="dhe:111605436"/>
<dbReference type="InterPro" id="IPR036770">
    <property type="entry name" value="Ankyrin_rpt-contain_sf"/>
</dbReference>
<dbReference type="InterPro" id="IPR027474">
    <property type="entry name" value="L-asparaginase_N"/>
</dbReference>
<name>A0A6J1MG24_DROHY</name>
<protein>
    <recommendedName>
        <fullName evidence="1">asparaginase</fullName>
        <ecNumber evidence="1">3.5.1.1</ecNumber>
    </recommendedName>
</protein>
<proteinExistence type="predicted"/>
<keyword evidence="6" id="KW-1185">Reference proteome</keyword>
<evidence type="ECO:0000259" key="4">
    <source>
        <dbReference type="Pfam" id="PF00710"/>
    </source>
</evidence>
<dbReference type="PIRSF" id="PIRSF500176">
    <property type="entry name" value="L_ASNase"/>
    <property type="match status" value="1"/>
</dbReference>
<keyword evidence="3" id="KW-0040">ANK repeat</keyword>
<dbReference type="PRINTS" id="PR00139">
    <property type="entry name" value="ASNGLNASE"/>
</dbReference>
<keyword evidence="2" id="KW-0378">Hydrolase</keyword>
<accession>A0A6J1MG24</accession>
<evidence type="ECO:0000259" key="5">
    <source>
        <dbReference type="Pfam" id="PF17763"/>
    </source>
</evidence>
<dbReference type="EC" id="3.5.1.1" evidence="1"/>
<dbReference type="InterPro" id="IPR040919">
    <property type="entry name" value="Asparaginase_C"/>
</dbReference>
<dbReference type="Gene3D" id="1.25.40.20">
    <property type="entry name" value="Ankyrin repeat-containing domain"/>
    <property type="match status" value="2"/>
</dbReference>
<gene>
    <name evidence="7" type="primary">LOC111605436</name>
</gene>
<dbReference type="InterPro" id="IPR006034">
    <property type="entry name" value="Asparaginase/glutaminase-like"/>
</dbReference>
<dbReference type="GeneID" id="111605436"/>
<dbReference type="GO" id="GO:0009066">
    <property type="term" value="P:aspartate family amino acid metabolic process"/>
    <property type="evidence" value="ECO:0007669"/>
    <property type="project" value="UniProtKB-ARBA"/>
</dbReference>
<evidence type="ECO:0000313" key="7">
    <source>
        <dbReference type="RefSeq" id="XP_023179720.1"/>
    </source>
</evidence>
<dbReference type="Pfam" id="PF00710">
    <property type="entry name" value="Asparaginase"/>
    <property type="match status" value="1"/>
</dbReference>
<dbReference type="InterPro" id="IPR037152">
    <property type="entry name" value="L-asparaginase_N_sf"/>
</dbReference>
<dbReference type="Pfam" id="PF17763">
    <property type="entry name" value="Asparaginase_C"/>
    <property type="match status" value="1"/>
</dbReference>
<evidence type="ECO:0000256" key="1">
    <source>
        <dbReference type="ARBA" id="ARBA00012920"/>
    </source>
</evidence>
<feature type="domain" description="Asparaginase/glutaminase C-terminal" evidence="5">
    <location>
        <begin position="246"/>
        <end position="361"/>
    </location>
</feature>
<dbReference type="SMART" id="SM00248">
    <property type="entry name" value="ANK"/>
    <property type="match status" value="3"/>
</dbReference>
<dbReference type="CDD" id="cd08963">
    <property type="entry name" value="L-asparaginase_I"/>
    <property type="match status" value="1"/>
</dbReference>
<dbReference type="InterPro" id="IPR036152">
    <property type="entry name" value="Asp/glu_Ase-like_sf"/>
</dbReference>
<dbReference type="OMA" id="EWDLANK"/>
<feature type="repeat" description="ANK" evidence="3">
    <location>
        <begin position="438"/>
        <end position="470"/>
    </location>
</feature>
<evidence type="ECO:0000256" key="2">
    <source>
        <dbReference type="ARBA" id="ARBA00022801"/>
    </source>
</evidence>
<dbReference type="RefSeq" id="XP_023179720.1">
    <property type="nucleotide sequence ID" value="XM_023323952.2"/>
</dbReference>
<dbReference type="FunFam" id="3.40.50.40:FF:000001">
    <property type="entry name" value="L-asparaginase 1"/>
    <property type="match status" value="1"/>
</dbReference>
<dbReference type="PANTHER" id="PTHR11707:SF28">
    <property type="entry name" value="60 KDA LYSOPHOSPHOLIPASE"/>
    <property type="match status" value="1"/>
</dbReference>
<dbReference type="InterPro" id="IPR002110">
    <property type="entry name" value="Ankyrin_rpt"/>
</dbReference>
<dbReference type="InterPro" id="IPR027473">
    <property type="entry name" value="L-asparaginase_C"/>
</dbReference>
<dbReference type="PROSITE" id="PS51732">
    <property type="entry name" value="ASN_GLN_ASE_3"/>
    <property type="match status" value="1"/>
</dbReference>
<dbReference type="SUPFAM" id="SSF53774">
    <property type="entry name" value="Glutaminase/Asparaginase"/>
    <property type="match status" value="1"/>
</dbReference>
<feature type="repeat" description="ANK" evidence="3">
    <location>
        <begin position="537"/>
        <end position="569"/>
    </location>
</feature>
<dbReference type="PANTHER" id="PTHR11707">
    <property type="entry name" value="L-ASPARAGINASE"/>
    <property type="match status" value="1"/>
</dbReference>
<dbReference type="OrthoDB" id="542841at2759"/>
<dbReference type="InterPro" id="IPR041725">
    <property type="entry name" value="L-asparaginase_I"/>
</dbReference>
<dbReference type="SUPFAM" id="SSF48403">
    <property type="entry name" value="Ankyrin repeat"/>
    <property type="match status" value="1"/>
</dbReference>
<dbReference type="PIRSF" id="PIRSF001220">
    <property type="entry name" value="L-ASNase_gatD"/>
    <property type="match status" value="1"/>
</dbReference>
<dbReference type="GO" id="GO:0004067">
    <property type="term" value="F:asparaginase activity"/>
    <property type="evidence" value="ECO:0007669"/>
    <property type="project" value="UniProtKB-UniRule"/>
</dbReference>